<dbReference type="AlphaFoldDB" id="C9RGK4"/>
<name>C9RGK4_METVM</name>
<protein>
    <recommendedName>
        <fullName evidence="4">Oligosaccharide repeat unit polymerase</fullName>
    </recommendedName>
</protein>
<feature type="transmembrane region" description="Helical" evidence="1">
    <location>
        <begin position="278"/>
        <end position="297"/>
    </location>
</feature>
<dbReference type="STRING" id="579137.Metvu_0848"/>
<dbReference type="EMBL" id="CP001787">
    <property type="protein sequence ID" value="ACX72706.1"/>
    <property type="molecule type" value="Genomic_DNA"/>
</dbReference>
<proteinExistence type="predicted"/>
<evidence type="ECO:0000313" key="3">
    <source>
        <dbReference type="Proteomes" id="UP000002063"/>
    </source>
</evidence>
<reference evidence="2" key="1">
    <citation type="submission" date="2009-10" db="EMBL/GenBank/DDBJ databases">
        <title>Complete sequence of chromosome of Methanocaldococcus vulcanius M7.</title>
        <authorList>
            <consortium name="US DOE Joint Genome Institute"/>
            <person name="Lucas S."/>
            <person name="Copeland A."/>
            <person name="Lapidus A."/>
            <person name="Glavina del Rio T."/>
            <person name="Dalin E."/>
            <person name="Tice H."/>
            <person name="Bruce D."/>
            <person name="Goodwin L."/>
            <person name="Pitluck S."/>
            <person name="Lcollab F.I."/>
            <person name="Brettin T."/>
            <person name="Detter J.C."/>
            <person name="Han C."/>
            <person name="Tapia R."/>
            <person name="Kuske C.R."/>
            <person name="Schmutz J."/>
            <person name="Larimer F."/>
            <person name="Land M."/>
            <person name="Hauser L."/>
            <person name="Kyrpides N."/>
            <person name="Ovchinikova G."/>
            <person name="Sieprawska-Lupa M."/>
            <person name="Whitman W.B."/>
            <person name="Woyke T."/>
        </authorList>
    </citation>
    <scope>NUCLEOTIDE SEQUENCE [LARGE SCALE GENOMIC DNA]</scope>
    <source>
        <strain evidence="2">M7</strain>
    </source>
</reference>
<dbReference type="OrthoDB" id="82276at2157"/>
<dbReference type="Proteomes" id="UP000002063">
    <property type="component" value="Chromosome"/>
</dbReference>
<feature type="transmembrane region" description="Helical" evidence="1">
    <location>
        <begin position="330"/>
        <end position="349"/>
    </location>
</feature>
<dbReference type="RefSeq" id="WP_015732926.1">
    <property type="nucleotide sequence ID" value="NC_013407.1"/>
</dbReference>
<keyword evidence="3" id="KW-1185">Reference proteome</keyword>
<keyword evidence="1" id="KW-1133">Transmembrane helix</keyword>
<feature type="transmembrane region" description="Helical" evidence="1">
    <location>
        <begin position="105"/>
        <end position="124"/>
    </location>
</feature>
<feature type="transmembrane region" description="Helical" evidence="1">
    <location>
        <begin position="74"/>
        <end position="93"/>
    </location>
</feature>
<organism evidence="2 3">
    <name type="scientific">Methanocaldococcus vulcanius (strain ATCC 700851 / DSM 12094 / M7)</name>
    <name type="common">Methanococcus vulcanius</name>
    <dbReference type="NCBI Taxonomy" id="579137"/>
    <lineage>
        <taxon>Archaea</taxon>
        <taxon>Methanobacteriati</taxon>
        <taxon>Methanobacteriota</taxon>
        <taxon>Methanomada group</taxon>
        <taxon>Methanococci</taxon>
        <taxon>Methanococcales</taxon>
        <taxon>Methanocaldococcaceae</taxon>
        <taxon>Methanocaldococcus</taxon>
    </lineage>
</organism>
<keyword evidence="1" id="KW-0812">Transmembrane</keyword>
<dbReference type="eggNOG" id="arCOG03206">
    <property type="taxonomic scope" value="Archaea"/>
</dbReference>
<evidence type="ECO:0008006" key="4">
    <source>
        <dbReference type="Google" id="ProtNLM"/>
    </source>
</evidence>
<feature type="transmembrane region" description="Helical" evidence="1">
    <location>
        <begin position="136"/>
        <end position="169"/>
    </location>
</feature>
<gene>
    <name evidence="2" type="ordered locus">Metvu_0848</name>
</gene>
<feature type="transmembrane region" description="Helical" evidence="1">
    <location>
        <begin position="181"/>
        <end position="200"/>
    </location>
</feature>
<dbReference type="KEGG" id="mvu:Metvu_0848"/>
<accession>C9RGK4</accession>
<dbReference type="Pfam" id="PF01901">
    <property type="entry name" value="O_anti_polymase"/>
    <property type="match status" value="1"/>
</dbReference>
<sequence length="358" mass="40320">MPSLRLIKNERLELHHLFVLIACIYLIFSNISIISAFVFLISALFFYISFIVGKKLYSKFSTLPNFNEKKHYTFGLILMIIGLIFIIADLLWVRDVPLFDPLSRRFLSVYFTTFSHLFLLGWAIVIASTNIERKKVIAYTAVFAVLIMLLGYRTNVLVLLISSIIVLYYKGDISNRELFKYGIGVFAVLIFLSALRLYVLGVGGNPITSRIELTMSVYDIIFNNFNGIFNGYIHYSAVFSYLGMCSGARTVIAHILGIYGVSITPTIVGAVVGDYGTLAVIPYFGILGIFLGFFYKLSERLKGIYLGVYGILFAYTLIAIESGILDLDVIIYYLFGMLLCIYALISGKLKNLKNLKGF</sequence>
<dbReference type="InterPro" id="IPR002760">
    <property type="entry name" value="O_anti_polymase"/>
</dbReference>
<feature type="transmembrane region" description="Helical" evidence="1">
    <location>
        <begin position="12"/>
        <end position="28"/>
    </location>
</feature>
<dbReference type="GeneID" id="8513185"/>
<dbReference type="HOGENOM" id="CLU_764231_0_0_2"/>
<keyword evidence="1" id="KW-0472">Membrane</keyword>
<feature type="transmembrane region" description="Helical" evidence="1">
    <location>
        <begin position="251"/>
        <end position="272"/>
    </location>
</feature>
<evidence type="ECO:0000313" key="2">
    <source>
        <dbReference type="EMBL" id="ACX72706.1"/>
    </source>
</evidence>
<evidence type="ECO:0000256" key="1">
    <source>
        <dbReference type="SAM" id="Phobius"/>
    </source>
</evidence>
<feature type="transmembrane region" description="Helical" evidence="1">
    <location>
        <begin position="304"/>
        <end position="324"/>
    </location>
</feature>